<evidence type="ECO:0000313" key="1">
    <source>
        <dbReference type="EMBL" id="AHC40412.1"/>
    </source>
</evidence>
<organism evidence="1 3">
    <name type="scientific">Mycoplasma ovis str. Michigan</name>
    <dbReference type="NCBI Taxonomy" id="1415773"/>
    <lineage>
        <taxon>Bacteria</taxon>
        <taxon>Bacillati</taxon>
        <taxon>Mycoplasmatota</taxon>
        <taxon>Mollicutes</taxon>
        <taxon>Mycoplasmataceae</taxon>
        <taxon>Mycoplasma</taxon>
    </lineage>
</organism>
<gene>
    <name evidence="1" type="ORF">OVS_03300</name>
    <name evidence="2" type="ORF">OVS_03335</name>
</gene>
<name>A0ABM5P1W0_9MOLU</name>
<evidence type="ECO:0000313" key="2">
    <source>
        <dbReference type="EMBL" id="AHC40419.1"/>
    </source>
</evidence>
<evidence type="ECO:0000313" key="3">
    <source>
        <dbReference type="Proteomes" id="UP000018745"/>
    </source>
</evidence>
<sequence length="38" mass="4433">MRFLVSIFGLVAGGGELPHLFFYLQELDLEYLKSERDE</sequence>
<accession>A0ABM5P1W0</accession>
<keyword evidence="3" id="KW-1185">Reference proteome</keyword>
<dbReference type="EMBL" id="CP006935">
    <property type="protein sequence ID" value="AHC40419.1"/>
    <property type="molecule type" value="Genomic_DNA"/>
</dbReference>
<proteinExistence type="predicted"/>
<dbReference type="EMBL" id="CP006935">
    <property type="protein sequence ID" value="AHC40412.1"/>
    <property type="molecule type" value="Genomic_DNA"/>
</dbReference>
<dbReference type="Proteomes" id="UP000018745">
    <property type="component" value="Chromosome"/>
</dbReference>
<reference evidence="1 3" key="1">
    <citation type="journal article" date="2014" name="Genome Announc.">
        <title>Complete Genome Sequence of Mycoplasma ovis Strain Michigan, a Hemoplasma of Sheep with Two Distinct 16S rRNA Genes.</title>
        <authorList>
            <person name="Deshuillers P.L."/>
            <person name="Santos A.P."/>
            <person name="do Nascimento N.C."/>
            <person name="Hampel J.A."/>
            <person name="Bergin I.L."/>
            <person name="Dyson M.C."/>
            <person name="Messick J.B."/>
        </authorList>
    </citation>
    <scope>NUCLEOTIDE SEQUENCE [LARGE SCALE GENOMIC DNA]</scope>
    <source>
        <strain evidence="1 3">Michigan</strain>
    </source>
</reference>
<protein>
    <submittedName>
        <fullName evidence="1">Uncharacterized protein</fullName>
    </submittedName>
</protein>